<evidence type="ECO:0000313" key="2">
    <source>
        <dbReference type="Proteomes" id="UP000265520"/>
    </source>
</evidence>
<evidence type="ECO:0000313" key="1">
    <source>
        <dbReference type="EMBL" id="MCI60345.1"/>
    </source>
</evidence>
<sequence>MCPIFYDSVAHHRPKAAVCYHSAAAAAIEEITHGVQRSVSRLSRHIFGDIDD</sequence>
<name>A0A392TK77_9FABA</name>
<protein>
    <submittedName>
        <fullName evidence="1">Uncharacterized protein</fullName>
    </submittedName>
</protein>
<keyword evidence="2" id="KW-1185">Reference proteome</keyword>
<organism evidence="1 2">
    <name type="scientific">Trifolium medium</name>
    <dbReference type="NCBI Taxonomy" id="97028"/>
    <lineage>
        <taxon>Eukaryota</taxon>
        <taxon>Viridiplantae</taxon>
        <taxon>Streptophyta</taxon>
        <taxon>Embryophyta</taxon>
        <taxon>Tracheophyta</taxon>
        <taxon>Spermatophyta</taxon>
        <taxon>Magnoliopsida</taxon>
        <taxon>eudicotyledons</taxon>
        <taxon>Gunneridae</taxon>
        <taxon>Pentapetalae</taxon>
        <taxon>rosids</taxon>
        <taxon>fabids</taxon>
        <taxon>Fabales</taxon>
        <taxon>Fabaceae</taxon>
        <taxon>Papilionoideae</taxon>
        <taxon>50 kb inversion clade</taxon>
        <taxon>NPAAA clade</taxon>
        <taxon>Hologalegina</taxon>
        <taxon>IRL clade</taxon>
        <taxon>Trifolieae</taxon>
        <taxon>Trifolium</taxon>
    </lineage>
</organism>
<proteinExistence type="predicted"/>
<accession>A0A392TK77</accession>
<dbReference type="EMBL" id="LXQA010579717">
    <property type="protein sequence ID" value="MCI60345.1"/>
    <property type="molecule type" value="Genomic_DNA"/>
</dbReference>
<dbReference type="Proteomes" id="UP000265520">
    <property type="component" value="Unassembled WGS sequence"/>
</dbReference>
<reference evidence="1 2" key="1">
    <citation type="journal article" date="2018" name="Front. Plant Sci.">
        <title>Red Clover (Trifolium pratense) and Zigzag Clover (T. medium) - A Picture of Genomic Similarities and Differences.</title>
        <authorList>
            <person name="Dluhosova J."/>
            <person name="Istvanek J."/>
            <person name="Nedelnik J."/>
            <person name="Repkova J."/>
        </authorList>
    </citation>
    <scope>NUCLEOTIDE SEQUENCE [LARGE SCALE GENOMIC DNA]</scope>
    <source>
        <strain evidence="2">cv. 10/8</strain>
        <tissue evidence="1">Leaf</tissue>
    </source>
</reference>
<comment type="caution">
    <text evidence="1">The sequence shown here is derived from an EMBL/GenBank/DDBJ whole genome shotgun (WGS) entry which is preliminary data.</text>
</comment>
<dbReference type="AlphaFoldDB" id="A0A392TK77"/>